<evidence type="ECO:0000313" key="2">
    <source>
        <dbReference type="Proteomes" id="UP001164539"/>
    </source>
</evidence>
<keyword evidence="1" id="KW-0418">Kinase</keyword>
<dbReference type="EMBL" id="CM051399">
    <property type="protein sequence ID" value="KAJ4717482.1"/>
    <property type="molecule type" value="Genomic_DNA"/>
</dbReference>
<evidence type="ECO:0000313" key="1">
    <source>
        <dbReference type="EMBL" id="KAJ4717482.1"/>
    </source>
</evidence>
<proteinExistence type="predicted"/>
<accession>A0ACC1Y2U5</accession>
<dbReference type="Proteomes" id="UP001164539">
    <property type="component" value="Chromosome 6"/>
</dbReference>
<organism evidence="1 2">
    <name type="scientific">Melia azedarach</name>
    <name type="common">Chinaberry tree</name>
    <dbReference type="NCBI Taxonomy" id="155640"/>
    <lineage>
        <taxon>Eukaryota</taxon>
        <taxon>Viridiplantae</taxon>
        <taxon>Streptophyta</taxon>
        <taxon>Embryophyta</taxon>
        <taxon>Tracheophyta</taxon>
        <taxon>Spermatophyta</taxon>
        <taxon>Magnoliopsida</taxon>
        <taxon>eudicotyledons</taxon>
        <taxon>Gunneridae</taxon>
        <taxon>Pentapetalae</taxon>
        <taxon>rosids</taxon>
        <taxon>malvids</taxon>
        <taxon>Sapindales</taxon>
        <taxon>Meliaceae</taxon>
        <taxon>Melia</taxon>
    </lineage>
</organism>
<sequence>MILQLLLQVLILLLPRPVISMASAPPPPPPPLSTKPNCPSTCGNNVTIPFPFGIGGNCYLDKSYAVECKASKPLLRSIGLEVLQFSLQQSTMTINQPVVSSCQDKPEEARMVSLENLPFYFSYDYNYLTGIGCNNLALMSSAFVDDFTLGGCFSICNSKNKTEDKYCSDGIGCCQNEIPSGLKSLNISVSSINNGTGSRSQQQDCKYAFLVEYDWFVQNFNSSKDVQNWNQVPVALDWRIYNSSYENLALSKSSTSGSTFDCDTDDSGLMRCYCLGGYKGNPYLFQDVNECELGIADICKSNRICENYIGGYSCIHPKKPKVYVIFLDIGTGIGALFLVVGAWWLGIKIRKKMKQKEENFKRNGGLLLQQQLNSLHDDIDRCKIFNSRELDKATDHFSVNRILGQGGQGTVYKGMLADGRIIAVKRSKIVDEAKLEEFINEVVILSQINHRNVVKLLGCCLETEFPLLVYEFIPNGTLFQYLHNQNEEFPFIWDIRLRIATEIAEALSYLHSAAYLPVYHRDIKSTNILLDEKYRAKIADFGTSKSIAIDQTHVSTKIQGTFGYLDPEYFHSSQFTDKSDVYSFGVVVLELLTGKKPIPSILAEEGRNLATYFLISMDENCLLDILDGQVRQTGKKEEILAVANVARKCLNPQGKSRPTMKEVAMELERIRSSRNNSNVQKSSKQVDLTTEVIELWDIVST</sequence>
<reference evidence="1 2" key="1">
    <citation type="journal article" date="2023" name="Science">
        <title>Complex scaffold remodeling in plant triterpene biosynthesis.</title>
        <authorList>
            <person name="De La Pena R."/>
            <person name="Hodgson H."/>
            <person name="Liu J.C."/>
            <person name="Stephenson M.J."/>
            <person name="Martin A.C."/>
            <person name="Owen C."/>
            <person name="Harkess A."/>
            <person name="Leebens-Mack J."/>
            <person name="Jimenez L.E."/>
            <person name="Osbourn A."/>
            <person name="Sattely E.S."/>
        </authorList>
    </citation>
    <scope>NUCLEOTIDE SEQUENCE [LARGE SCALE GENOMIC DNA]</scope>
    <source>
        <strain evidence="2">cv. JPN11</strain>
        <tissue evidence="1">Leaf</tissue>
    </source>
</reference>
<comment type="caution">
    <text evidence="1">The sequence shown here is derived from an EMBL/GenBank/DDBJ whole genome shotgun (WGS) entry which is preliminary data.</text>
</comment>
<gene>
    <name evidence="1" type="ORF">OWV82_012352</name>
</gene>
<protein>
    <submittedName>
        <fullName evidence="1">Kinase</fullName>
    </submittedName>
</protein>
<name>A0ACC1Y2U5_MELAZ</name>
<keyword evidence="1" id="KW-0808">Transferase</keyword>
<keyword evidence="2" id="KW-1185">Reference proteome</keyword>